<reference evidence="1 2" key="1">
    <citation type="journal article" date="2020" name="Biotechnol. Biofuels">
        <title>New insights from the biogas microbiome by comprehensive genome-resolved metagenomics of nearly 1600 species originating from multiple anaerobic digesters.</title>
        <authorList>
            <person name="Campanaro S."/>
            <person name="Treu L."/>
            <person name="Rodriguez-R L.M."/>
            <person name="Kovalovszki A."/>
            <person name="Ziels R.M."/>
            <person name="Maus I."/>
            <person name="Zhu X."/>
            <person name="Kougias P.G."/>
            <person name="Basile A."/>
            <person name="Luo G."/>
            <person name="Schluter A."/>
            <person name="Konstantinidis K.T."/>
            <person name="Angelidaki I."/>
        </authorList>
    </citation>
    <scope>NUCLEOTIDE SEQUENCE [LARGE SCALE GENOMIC DNA]</scope>
    <source>
        <strain evidence="1">AS27yjCOA_65</strain>
    </source>
</reference>
<dbReference type="InterPro" id="IPR019012">
    <property type="entry name" value="RNA_cap_Gua-N2-MeTrfase"/>
</dbReference>
<dbReference type="Pfam" id="PF09445">
    <property type="entry name" value="Methyltransf_15"/>
    <property type="match status" value="1"/>
</dbReference>
<dbReference type="PANTHER" id="PTHR14741:SF32">
    <property type="entry name" value="TRIMETHYLGUANOSINE SYNTHASE"/>
    <property type="match status" value="1"/>
</dbReference>
<accession>A0A7X9FTP7</accession>
<evidence type="ECO:0008006" key="3">
    <source>
        <dbReference type="Google" id="ProtNLM"/>
    </source>
</evidence>
<dbReference type="Gene3D" id="3.40.50.150">
    <property type="entry name" value="Vaccinia Virus protein VP39"/>
    <property type="match status" value="1"/>
</dbReference>
<evidence type="ECO:0000313" key="2">
    <source>
        <dbReference type="Proteomes" id="UP000524246"/>
    </source>
</evidence>
<dbReference type="AlphaFoldDB" id="A0A7X9FTP7"/>
<name>A0A7X9FTP7_9DELT</name>
<dbReference type="PANTHER" id="PTHR14741">
    <property type="entry name" value="S-ADENOSYLMETHIONINE-DEPENDENT METHYLTRANSFERASE RELATED"/>
    <property type="match status" value="1"/>
</dbReference>
<dbReference type="SUPFAM" id="SSF53335">
    <property type="entry name" value="S-adenosyl-L-methionine-dependent methyltransferases"/>
    <property type="match status" value="1"/>
</dbReference>
<gene>
    <name evidence="1" type="ORF">GYA55_11265</name>
</gene>
<dbReference type="InterPro" id="IPR029063">
    <property type="entry name" value="SAM-dependent_MTases_sf"/>
</dbReference>
<dbReference type="CDD" id="cd02440">
    <property type="entry name" value="AdoMet_MTases"/>
    <property type="match status" value="1"/>
</dbReference>
<organism evidence="1 2">
    <name type="scientific">SAR324 cluster bacterium</name>
    <dbReference type="NCBI Taxonomy" id="2024889"/>
    <lineage>
        <taxon>Bacteria</taxon>
        <taxon>Deltaproteobacteria</taxon>
        <taxon>SAR324 cluster</taxon>
    </lineage>
</organism>
<evidence type="ECO:0000313" key="1">
    <source>
        <dbReference type="EMBL" id="NMC63731.1"/>
    </source>
</evidence>
<dbReference type="EMBL" id="JAAZON010000515">
    <property type="protein sequence ID" value="NMC63731.1"/>
    <property type="molecule type" value="Genomic_DNA"/>
</dbReference>
<protein>
    <recommendedName>
        <fullName evidence="3">DNA methylase N-4/N-6 domain-containing protein</fullName>
    </recommendedName>
</protein>
<sequence>MCVQEPALKVANIVPGVCVVDAFCGGGGTAIVFAPAGKKKVIAIDLDAEGLEMAKYNACIFGVEKNIFFLFEMIA</sequence>
<dbReference type="GO" id="GO:0071164">
    <property type="term" value="F:RNA cap trimethylguanosine synthase activity"/>
    <property type="evidence" value="ECO:0007669"/>
    <property type="project" value="TreeGrafter"/>
</dbReference>
<comment type="caution">
    <text evidence="1">The sequence shown here is derived from an EMBL/GenBank/DDBJ whole genome shotgun (WGS) entry which is preliminary data.</text>
</comment>
<proteinExistence type="predicted"/>
<dbReference type="Proteomes" id="UP000524246">
    <property type="component" value="Unassembled WGS sequence"/>
</dbReference>